<accession>A0ABT6MZC6</accession>
<keyword evidence="2" id="KW-0732">Signal</keyword>
<evidence type="ECO:0000256" key="2">
    <source>
        <dbReference type="SAM" id="SignalP"/>
    </source>
</evidence>
<evidence type="ECO:0008006" key="5">
    <source>
        <dbReference type="Google" id="ProtNLM"/>
    </source>
</evidence>
<dbReference type="EMBL" id="JARYGZ010000001">
    <property type="protein sequence ID" value="MDH7638188.1"/>
    <property type="molecule type" value="Genomic_DNA"/>
</dbReference>
<dbReference type="RefSeq" id="WP_281043503.1">
    <property type="nucleotide sequence ID" value="NZ_JARYGZ010000001.1"/>
</dbReference>
<keyword evidence="4" id="KW-1185">Reference proteome</keyword>
<feature type="chain" id="PRO_5045289517" description="SCO family protein" evidence="2">
    <location>
        <begin position="22"/>
        <end position="270"/>
    </location>
</feature>
<keyword evidence="1" id="KW-1133">Transmembrane helix</keyword>
<dbReference type="Proteomes" id="UP001160625">
    <property type="component" value="Unassembled WGS sequence"/>
</dbReference>
<sequence length="270" mass="28014">MERLTRWLAFLAVLLVHPASAALTPAQLADVGATPPAGAALPAGLSFIDQSGRPYRVSLGATPTVLLFADYSCRHICGPGVTLTAGALHDAGLKPCVDYRMIVIGMDQDGPLLARRLAEQRLKGLFAEAAGMELLTGLPATVARAEQALGYHAVYDAAADQFAHDAAIYVFSPGGRLSALLPETASTAAQLKAAVAGAWQDVALAPPTPKADTGLIWRVSAICYGLASAHGVYAGPIVVGLRIGGLLICLGLGLFVFGSLRRHRRAQDAA</sequence>
<evidence type="ECO:0000313" key="4">
    <source>
        <dbReference type="Proteomes" id="UP001160625"/>
    </source>
</evidence>
<evidence type="ECO:0000313" key="3">
    <source>
        <dbReference type="EMBL" id="MDH7638188.1"/>
    </source>
</evidence>
<protein>
    <recommendedName>
        <fullName evidence="5">SCO family protein</fullName>
    </recommendedName>
</protein>
<dbReference type="Gene3D" id="3.40.30.10">
    <property type="entry name" value="Glutaredoxin"/>
    <property type="match status" value="1"/>
</dbReference>
<keyword evidence="1" id="KW-0472">Membrane</keyword>
<feature type="transmembrane region" description="Helical" evidence="1">
    <location>
        <begin position="233"/>
        <end position="257"/>
    </location>
</feature>
<evidence type="ECO:0000256" key="1">
    <source>
        <dbReference type="SAM" id="Phobius"/>
    </source>
</evidence>
<keyword evidence="1" id="KW-0812">Transmembrane</keyword>
<reference evidence="3" key="1">
    <citation type="submission" date="2023-04" db="EMBL/GenBank/DDBJ databases">
        <title>Sphingomonas sp. MAHUQ-71 isolated from rice field.</title>
        <authorList>
            <person name="Huq M.A."/>
        </authorList>
    </citation>
    <scope>NUCLEOTIDE SEQUENCE</scope>
    <source>
        <strain evidence="3">MAHUQ-71</strain>
    </source>
</reference>
<feature type="signal peptide" evidence="2">
    <location>
        <begin position="1"/>
        <end position="21"/>
    </location>
</feature>
<proteinExistence type="predicted"/>
<comment type="caution">
    <text evidence="3">The sequence shown here is derived from an EMBL/GenBank/DDBJ whole genome shotgun (WGS) entry which is preliminary data.</text>
</comment>
<name>A0ABT6MZC6_9SPHN</name>
<gene>
    <name evidence="3" type="ORF">QGN17_05550</name>
</gene>
<organism evidence="3 4">
    <name type="scientific">Sphingomonas oryzagri</name>
    <dbReference type="NCBI Taxonomy" id="3042314"/>
    <lineage>
        <taxon>Bacteria</taxon>
        <taxon>Pseudomonadati</taxon>
        <taxon>Pseudomonadota</taxon>
        <taxon>Alphaproteobacteria</taxon>
        <taxon>Sphingomonadales</taxon>
        <taxon>Sphingomonadaceae</taxon>
        <taxon>Sphingomonas</taxon>
    </lineage>
</organism>